<evidence type="ECO:0000313" key="7">
    <source>
        <dbReference type="Proteomes" id="UP001157418"/>
    </source>
</evidence>
<dbReference type="AlphaFoldDB" id="A0AAU9N0X2"/>
<gene>
    <name evidence="6" type="ORF">LVIROSA_LOCUS19402</name>
</gene>
<sequence length="386" mass="42888">MGKARKWIKKLLAGKKDKQAVDATQTPPTSVAPATPKEKRRWSFRRSSATPPTTTNTTTNSIDVISSAPPSSLVHEAQNYEQKKHALEMAFVAAATANAAATAIIVKHTAATKIQSVFRSYLARKALYALKGLVKLQALVRGHLVRKRATATLRCMQALVTVQARACARRRRSNDGVDSYNYGWPDSELYQGFRTPDVSEEHIKIVEMDTRSTRKSYSKERVSMHISPAPSEPSPRAYCRHFEDFRSLASAQGSPTMKPDYAESLYEFPSYMANTESSKAKARSHSAPKQRPADFSSVYERQSSSVTRRRPSIEGRNVPRAVKMQRSSSHLGSNSGAQNHYPWSVKLDKSTASLIGSECGSTSTVLTNVNYCQSLIGFDTYHRNEY</sequence>
<comment type="subunit">
    <text evidence="3">Binds to multiple calmodulin (CaM) in the presence of Ca(2+) and CaM-like proteins.</text>
</comment>
<comment type="caution">
    <text evidence="6">The sequence shown here is derived from an EMBL/GenBank/DDBJ whole genome shotgun (WGS) entry which is preliminary data.</text>
</comment>
<accession>A0AAU9N0X2</accession>
<protein>
    <recommendedName>
        <fullName evidence="5">DUF4005 domain-containing protein</fullName>
    </recommendedName>
</protein>
<organism evidence="6 7">
    <name type="scientific">Lactuca virosa</name>
    <dbReference type="NCBI Taxonomy" id="75947"/>
    <lineage>
        <taxon>Eukaryota</taxon>
        <taxon>Viridiplantae</taxon>
        <taxon>Streptophyta</taxon>
        <taxon>Embryophyta</taxon>
        <taxon>Tracheophyta</taxon>
        <taxon>Spermatophyta</taxon>
        <taxon>Magnoliopsida</taxon>
        <taxon>eudicotyledons</taxon>
        <taxon>Gunneridae</taxon>
        <taxon>Pentapetalae</taxon>
        <taxon>asterids</taxon>
        <taxon>campanulids</taxon>
        <taxon>Asterales</taxon>
        <taxon>Asteraceae</taxon>
        <taxon>Cichorioideae</taxon>
        <taxon>Cichorieae</taxon>
        <taxon>Lactucinae</taxon>
        <taxon>Lactuca</taxon>
    </lineage>
</organism>
<comment type="similarity">
    <text evidence="2">Belongs to the IQD family.</text>
</comment>
<dbReference type="SMART" id="SM00015">
    <property type="entry name" value="IQ"/>
    <property type="match status" value="2"/>
</dbReference>
<dbReference type="PANTHER" id="PTHR32295:SF208">
    <property type="entry name" value="IQ CALMODULIN-BINDING MOTIF PROTEIN"/>
    <property type="match status" value="1"/>
</dbReference>
<feature type="compositionally biased region" description="Low complexity" evidence="4">
    <location>
        <begin position="50"/>
        <end position="60"/>
    </location>
</feature>
<dbReference type="PROSITE" id="PS50096">
    <property type="entry name" value="IQ"/>
    <property type="match status" value="2"/>
</dbReference>
<evidence type="ECO:0000256" key="1">
    <source>
        <dbReference type="ARBA" id="ARBA00022860"/>
    </source>
</evidence>
<evidence type="ECO:0000256" key="3">
    <source>
        <dbReference type="ARBA" id="ARBA00024378"/>
    </source>
</evidence>
<dbReference type="CDD" id="cd23767">
    <property type="entry name" value="IQCD"/>
    <property type="match status" value="1"/>
</dbReference>
<feature type="region of interest" description="Disordered" evidence="4">
    <location>
        <begin position="15"/>
        <end position="62"/>
    </location>
</feature>
<dbReference type="Gene3D" id="1.20.5.190">
    <property type="match status" value="1"/>
</dbReference>
<dbReference type="PANTHER" id="PTHR32295">
    <property type="entry name" value="IQ-DOMAIN 5-RELATED"/>
    <property type="match status" value="1"/>
</dbReference>
<evidence type="ECO:0000256" key="4">
    <source>
        <dbReference type="SAM" id="MobiDB-lite"/>
    </source>
</evidence>
<dbReference type="Proteomes" id="UP001157418">
    <property type="component" value="Unassembled WGS sequence"/>
</dbReference>
<dbReference type="InterPro" id="IPR000048">
    <property type="entry name" value="IQ_motif_EF-hand-BS"/>
</dbReference>
<dbReference type="Pfam" id="PF13178">
    <property type="entry name" value="DUF4005"/>
    <property type="match status" value="1"/>
</dbReference>
<dbReference type="InterPro" id="IPR025064">
    <property type="entry name" value="DUF4005"/>
</dbReference>
<keyword evidence="7" id="KW-1185">Reference proteome</keyword>
<reference evidence="6 7" key="1">
    <citation type="submission" date="2022-01" db="EMBL/GenBank/DDBJ databases">
        <authorList>
            <person name="Xiong W."/>
            <person name="Schranz E."/>
        </authorList>
    </citation>
    <scope>NUCLEOTIDE SEQUENCE [LARGE SCALE GENOMIC DNA]</scope>
</reference>
<proteinExistence type="inferred from homology"/>
<feature type="region of interest" description="Disordered" evidence="4">
    <location>
        <begin position="214"/>
        <end position="235"/>
    </location>
</feature>
<feature type="compositionally biased region" description="Basic and acidic residues" evidence="4">
    <location>
        <begin position="214"/>
        <end position="223"/>
    </location>
</feature>
<dbReference type="GO" id="GO:0005516">
    <property type="term" value="F:calmodulin binding"/>
    <property type="evidence" value="ECO:0007669"/>
    <property type="project" value="UniProtKB-KW"/>
</dbReference>
<keyword evidence="1" id="KW-0112">Calmodulin-binding</keyword>
<dbReference type="EMBL" id="CAKMRJ010003334">
    <property type="protein sequence ID" value="CAH1432775.1"/>
    <property type="molecule type" value="Genomic_DNA"/>
</dbReference>
<dbReference type="Pfam" id="PF00612">
    <property type="entry name" value="IQ"/>
    <property type="match status" value="2"/>
</dbReference>
<name>A0AAU9N0X2_9ASTR</name>
<evidence type="ECO:0000259" key="5">
    <source>
        <dbReference type="Pfam" id="PF13178"/>
    </source>
</evidence>
<feature type="region of interest" description="Disordered" evidence="4">
    <location>
        <begin position="277"/>
        <end position="316"/>
    </location>
</feature>
<evidence type="ECO:0000313" key="6">
    <source>
        <dbReference type="EMBL" id="CAH1432775.1"/>
    </source>
</evidence>
<feature type="domain" description="DUF4005" evidence="5">
    <location>
        <begin position="251"/>
        <end position="317"/>
    </location>
</feature>
<evidence type="ECO:0000256" key="2">
    <source>
        <dbReference type="ARBA" id="ARBA00024341"/>
    </source>
</evidence>